<dbReference type="GO" id="GO:0016787">
    <property type="term" value="F:hydrolase activity"/>
    <property type="evidence" value="ECO:0007669"/>
    <property type="project" value="InterPro"/>
</dbReference>
<evidence type="ECO:0000259" key="2">
    <source>
        <dbReference type="Pfam" id="PF07486"/>
    </source>
</evidence>
<evidence type="ECO:0000256" key="1">
    <source>
        <dbReference type="SAM" id="MobiDB-lite"/>
    </source>
</evidence>
<dbReference type="Pfam" id="PF07486">
    <property type="entry name" value="Hydrolase_2"/>
    <property type="match status" value="1"/>
</dbReference>
<reference evidence="3 4" key="1">
    <citation type="submission" date="2017-09" db="EMBL/GenBank/DDBJ databases">
        <title>Depth-based differentiation of microbial function through sediment-hosted aquifers and enrichment of novel symbionts in the deep terrestrial subsurface.</title>
        <authorList>
            <person name="Probst A.J."/>
            <person name="Ladd B."/>
            <person name="Jarett J.K."/>
            <person name="Geller-Mcgrath D.E."/>
            <person name="Sieber C.M."/>
            <person name="Emerson J.B."/>
            <person name="Anantharaman K."/>
            <person name="Thomas B.C."/>
            <person name="Malmstrom R."/>
            <person name="Stieglmeier M."/>
            <person name="Klingl A."/>
            <person name="Woyke T."/>
            <person name="Ryan C.M."/>
            <person name="Banfield J.F."/>
        </authorList>
    </citation>
    <scope>NUCLEOTIDE SEQUENCE [LARGE SCALE GENOMIC DNA]</scope>
    <source>
        <strain evidence="3">CG11_big_fil_rev_8_21_14_0_20_36_8</strain>
    </source>
</reference>
<dbReference type="InterPro" id="IPR011105">
    <property type="entry name" value="Cell_wall_hydrolase_SleB"/>
</dbReference>
<dbReference type="Gene3D" id="1.10.10.2520">
    <property type="entry name" value="Cell wall hydrolase SleB, domain 1"/>
    <property type="match status" value="1"/>
</dbReference>
<dbReference type="AlphaFoldDB" id="A0A2M6ITL3"/>
<proteinExistence type="predicted"/>
<comment type="caution">
    <text evidence="3">The sequence shown here is derived from an EMBL/GenBank/DDBJ whole genome shotgun (WGS) entry which is preliminary data.</text>
</comment>
<gene>
    <name evidence="3" type="ORF">COV58_03535</name>
</gene>
<dbReference type="EMBL" id="PCVM01000082">
    <property type="protein sequence ID" value="PIQ73243.1"/>
    <property type="molecule type" value="Genomic_DNA"/>
</dbReference>
<evidence type="ECO:0000313" key="4">
    <source>
        <dbReference type="Proteomes" id="UP000231056"/>
    </source>
</evidence>
<evidence type="ECO:0000313" key="3">
    <source>
        <dbReference type="EMBL" id="PIQ73243.1"/>
    </source>
</evidence>
<name>A0A2M6ITL3_9BACT</name>
<feature type="region of interest" description="Disordered" evidence="1">
    <location>
        <begin position="233"/>
        <end position="255"/>
    </location>
</feature>
<feature type="domain" description="Cell wall hydrolase SleB" evidence="2">
    <location>
        <begin position="282"/>
        <end position="389"/>
    </location>
</feature>
<dbReference type="InterPro" id="IPR042047">
    <property type="entry name" value="SleB_dom1"/>
</dbReference>
<organism evidence="3 4">
    <name type="scientific">Candidatus Roizmanbacteria bacterium CG11_big_fil_rev_8_21_14_0_20_36_8</name>
    <dbReference type="NCBI Taxonomy" id="1974856"/>
    <lineage>
        <taxon>Bacteria</taxon>
        <taxon>Candidatus Roizmaniibacteriota</taxon>
    </lineage>
</organism>
<accession>A0A2M6ITL3</accession>
<dbReference type="Proteomes" id="UP000231056">
    <property type="component" value="Unassembled WGS sequence"/>
</dbReference>
<protein>
    <recommendedName>
        <fullName evidence="2">Cell wall hydrolase SleB domain-containing protein</fullName>
    </recommendedName>
</protein>
<sequence length="406" mass="46352">MLEDFPKQITEKTQEKFAVSESGLYALSITARCKAKNYLRVEIDGQLFREIPPKDNIQKNTVPPAWNGAKLKGKSQTNIFLLRLEVGEYTITFIPKGSARVESWDFQQVLDPTKIELNLEQQAENGNGRPWVTIALIDLPLKSINSEATVDWHYFDGDDVKLIIDNEVEKNPDSILWKDWVWHAKPRQLFSGSKKEQKTVVKNLNKGTHYIEFWADKTPTLHRVVLDLGGLETKETREDTDQPSPSTPTVDNPKWTGDFVDDTDQIILARALFGEARNTLVPDKARIAIGWVIKNRVASSGWPDTYWQVITKPSHFSAFNLGDDNRPFVEDPFHTGKEIDRQAWKKAYEIAGKVISGELVDPTQGGNHYYDDSISTPSWAEDQQPTLIVSYTNQYRREAKVFFLKL</sequence>